<keyword evidence="5" id="KW-0677">Repeat</keyword>
<keyword evidence="10" id="KW-1185">Reference proteome</keyword>
<dbReference type="PANTHER" id="PTHR38340">
    <property type="entry name" value="S-LAYER PROTEIN"/>
    <property type="match status" value="1"/>
</dbReference>
<feature type="region of interest" description="Disordered" evidence="8">
    <location>
        <begin position="479"/>
        <end position="499"/>
    </location>
</feature>
<dbReference type="PANTHER" id="PTHR38340:SF1">
    <property type="entry name" value="S-LAYER PROTEIN"/>
    <property type="match status" value="1"/>
</dbReference>
<dbReference type="Gene3D" id="2.150.10.10">
    <property type="entry name" value="Serralysin-like metalloprotease, C-terminal"/>
    <property type="match status" value="3"/>
</dbReference>
<name>A0ABY8LBE0_9RHOB</name>
<dbReference type="RefSeq" id="WP_279965342.1">
    <property type="nucleotide sequence ID" value="NZ_CP122537.1"/>
</dbReference>
<keyword evidence="3" id="KW-0964">Secreted</keyword>
<dbReference type="InterPro" id="IPR018511">
    <property type="entry name" value="Hemolysin-typ_Ca-bd_CS"/>
</dbReference>
<dbReference type="SUPFAM" id="SSF51120">
    <property type="entry name" value="beta-Roll"/>
    <property type="match status" value="2"/>
</dbReference>
<evidence type="ECO:0000313" key="10">
    <source>
        <dbReference type="Proteomes" id="UP001243420"/>
    </source>
</evidence>
<dbReference type="InterPro" id="IPR011049">
    <property type="entry name" value="Serralysin-like_metalloprot_C"/>
</dbReference>
<dbReference type="InterPro" id="IPR001343">
    <property type="entry name" value="Hemolysn_Ca-bd"/>
</dbReference>
<comment type="subcellular location">
    <subcellularLocation>
        <location evidence="1">Membrane</location>
    </subcellularLocation>
    <subcellularLocation>
        <location evidence="2">Secreted</location>
    </subcellularLocation>
</comment>
<reference evidence="9 10" key="1">
    <citation type="submission" date="2023-04" db="EMBL/GenBank/DDBJ databases">
        <title>Jannaschia ovalis sp. nov., a marine bacterium isolated from sea tidal flat.</title>
        <authorList>
            <person name="Kwon D.Y."/>
            <person name="Kim J.-J."/>
        </authorList>
    </citation>
    <scope>NUCLEOTIDE SEQUENCE [LARGE SCALE GENOMIC DNA]</scope>
    <source>
        <strain evidence="9 10">GRR-S6-38</strain>
    </source>
</reference>
<evidence type="ECO:0000256" key="8">
    <source>
        <dbReference type="SAM" id="MobiDB-lite"/>
    </source>
</evidence>
<dbReference type="InterPro" id="IPR017853">
    <property type="entry name" value="GH"/>
</dbReference>
<evidence type="ECO:0000256" key="2">
    <source>
        <dbReference type="ARBA" id="ARBA00004613"/>
    </source>
</evidence>
<dbReference type="PRINTS" id="PR00313">
    <property type="entry name" value="CABNDNGRPT"/>
</dbReference>
<keyword evidence="6" id="KW-0843">Virulence</keyword>
<evidence type="ECO:0000256" key="4">
    <source>
        <dbReference type="ARBA" id="ARBA00022656"/>
    </source>
</evidence>
<evidence type="ECO:0000256" key="5">
    <source>
        <dbReference type="ARBA" id="ARBA00022737"/>
    </source>
</evidence>
<dbReference type="Proteomes" id="UP001243420">
    <property type="component" value="Chromosome"/>
</dbReference>
<protein>
    <submittedName>
        <fullName evidence="9">Calcium-binding protein</fullName>
    </submittedName>
</protein>
<dbReference type="Pfam" id="PF00353">
    <property type="entry name" value="HemolysinCabind"/>
    <property type="match status" value="3"/>
</dbReference>
<organism evidence="9 10">
    <name type="scientific">Jannaschia ovalis</name>
    <dbReference type="NCBI Taxonomy" id="3038773"/>
    <lineage>
        <taxon>Bacteria</taxon>
        <taxon>Pseudomonadati</taxon>
        <taxon>Pseudomonadota</taxon>
        <taxon>Alphaproteobacteria</taxon>
        <taxon>Rhodobacterales</taxon>
        <taxon>Roseobacteraceae</taxon>
        <taxon>Jannaschia</taxon>
    </lineage>
</organism>
<proteinExistence type="predicted"/>
<dbReference type="InterPro" id="IPR050557">
    <property type="entry name" value="RTX_toxin/Mannuronan_C5-epim"/>
</dbReference>
<dbReference type="SUPFAM" id="SSF51445">
    <property type="entry name" value="(Trans)glycosidases"/>
    <property type="match status" value="1"/>
</dbReference>
<dbReference type="PRINTS" id="PR01488">
    <property type="entry name" value="RTXTOXINA"/>
</dbReference>
<sequence length="741" mass="80328">MLKIETSNASGHFSSSDHFHTNLLPLAHTGSPSFATETENPDGKLTLAMENALDHFGSTAVRFPGGMPDKVFEDGMLPGGGLAPEIATFLADADSKGLSVSFVVPVDAPLGQTRDQFLDDLQDFVTIVSDRFPGVVESYQLGNEYWAGRTSGDASLEEIYGRNAAEATNAIAEGLGGANAEANIFIQASGNLRGAFGNDPRQANEEIQNAFSQVPGATDELDGVVRNFYWKDPDEGGFENDSGAFREDRALPENLASEGVGGWEDWLQRDLQKMVGEYNINLNLAIGDDAIDIGRHGASMLLEHYTNLVEADVDTAFVWPLIHNTQNAFLNKEEEIQVVSVAGLEISTNSTRGAMFDVIRQTVGDHELVDVSWSFLQGPHQIEVTAFESRARDENGAAEERIVFLSSRSEDVIETQIDLSQFSGDYLGSSGIRIGYEDIGGNHRDAKVSLIDTHDLVDGIGEISLAPYEVVQITFERPFGSSEPEEDSDVANPEPSDTPYVSHCVQLTWREDHYRGLELAEEVHGRGGHDRIFGNGGDDTIFGHMGDDTIDGGVGNDEIGGGHGDDVLWGGAGNDRINGKRGEDTIYGEAGDDHIIGDWGRDLLDGGLGHDTIFGRVGQDTINGGGGRDIIDGQRGDDVLNGGRGVDVLTGGHGNDIFVFQDLDRGFDRITDFTRGEDSIQLSAPEIDGMEDLRFIPYDRGASVLIRFEDEAGEQVDSWGGIVIEDYDDQSSFEHSDFVFF</sequence>
<evidence type="ECO:0000313" key="9">
    <source>
        <dbReference type="EMBL" id="WGH78591.1"/>
    </source>
</evidence>
<evidence type="ECO:0000256" key="6">
    <source>
        <dbReference type="ARBA" id="ARBA00023026"/>
    </source>
</evidence>
<dbReference type="EMBL" id="CP122537">
    <property type="protein sequence ID" value="WGH78591.1"/>
    <property type="molecule type" value="Genomic_DNA"/>
</dbReference>
<evidence type="ECO:0000256" key="3">
    <source>
        <dbReference type="ARBA" id="ARBA00022525"/>
    </source>
</evidence>
<evidence type="ECO:0000256" key="1">
    <source>
        <dbReference type="ARBA" id="ARBA00004370"/>
    </source>
</evidence>
<evidence type="ECO:0000256" key="7">
    <source>
        <dbReference type="ARBA" id="ARBA00023136"/>
    </source>
</evidence>
<keyword evidence="7" id="KW-0472">Membrane</keyword>
<dbReference type="Gene3D" id="3.20.20.80">
    <property type="entry name" value="Glycosidases"/>
    <property type="match status" value="1"/>
</dbReference>
<accession>A0ABY8LBE0</accession>
<dbReference type="PROSITE" id="PS00330">
    <property type="entry name" value="HEMOLYSIN_CALCIUM"/>
    <property type="match status" value="4"/>
</dbReference>
<gene>
    <name evidence="9" type="ORF">P8627_16495</name>
</gene>
<dbReference type="InterPro" id="IPR003995">
    <property type="entry name" value="RTX_toxin_determinant-A"/>
</dbReference>
<keyword evidence="4" id="KW-0800">Toxin</keyword>